<protein>
    <recommendedName>
        <fullName evidence="1">Polysaccharide biosynthesis enzyme WcbI domain-containing protein</fullName>
    </recommendedName>
</protein>
<proteinExistence type="predicted"/>
<gene>
    <name evidence="2" type="ORF">GXW80_01475</name>
</gene>
<evidence type="ECO:0000259" key="1">
    <source>
        <dbReference type="Pfam" id="PF18588"/>
    </source>
</evidence>
<evidence type="ECO:0000313" key="3">
    <source>
        <dbReference type="Proteomes" id="UP000471190"/>
    </source>
</evidence>
<dbReference type="Pfam" id="PF18588">
    <property type="entry name" value="WcbI"/>
    <property type="match status" value="1"/>
</dbReference>
<dbReference type="Proteomes" id="UP000471190">
    <property type="component" value="Unassembled WGS sequence"/>
</dbReference>
<name>A0A6P1BYI6_RHITR</name>
<accession>A0A6P1BYI6</accession>
<dbReference type="InterPro" id="IPR041307">
    <property type="entry name" value="WcbI"/>
</dbReference>
<feature type="domain" description="Polysaccharide biosynthesis enzyme WcbI" evidence="1">
    <location>
        <begin position="4"/>
        <end position="199"/>
    </location>
</feature>
<organism evidence="2 3">
    <name type="scientific">Rhizobium tropici</name>
    <dbReference type="NCBI Taxonomy" id="398"/>
    <lineage>
        <taxon>Bacteria</taxon>
        <taxon>Pseudomonadati</taxon>
        <taxon>Pseudomonadota</taxon>
        <taxon>Alphaproteobacteria</taxon>
        <taxon>Hyphomicrobiales</taxon>
        <taxon>Rhizobiaceae</taxon>
        <taxon>Rhizobium/Agrobacterium group</taxon>
        <taxon>Rhizobium</taxon>
    </lineage>
</organism>
<evidence type="ECO:0000313" key="2">
    <source>
        <dbReference type="EMBL" id="NEV09649.1"/>
    </source>
</evidence>
<dbReference type="AlphaFoldDB" id="A0A6P1BYI6"/>
<sequence length="290" mass="33447">METWLVISNAQTHNLANSLRLLSNDIRIDHADVWTFGANVAQYRELLPNYDRVIIHPHVERGYCDLSAVRQLSRIPSIKFDAYHPDICFVLANDVPFDGAMGAYHSMLVLAAYKAGLSIEKTRALFRREIFERCGFLDRWEGERQQLLDHFAEYGLDITAPFRAWSRRECFMYGIDHSKARPIHDIAHVFLRTCGIEPHQTDIVPADTIMTGSCFPVYPEIGEVLGVEGSYMFKRYQQYRLISLEHFIELSFAAYAQFSTENIKPDSRFTERFEVVQSAIVEEASVPRLM</sequence>
<reference evidence="2 3" key="1">
    <citation type="submission" date="2020-02" db="EMBL/GenBank/DDBJ databases">
        <title>Draft genome sequence of Rhizobium tropici.</title>
        <authorList>
            <person name="Khayi S."/>
            <person name="Jemo M."/>
        </authorList>
    </citation>
    <scope>NUCLEOTIDE SEQUENCE [LARGE SCALE GENOMIC DNA]</scope>
    <source>
        <strain evidence="2 3">A12</strain>
    </source>
</reference>
<dbReference type="EMBL" id="JAADZA010000001">
    <property type="protein sequence ID" value="NEV09649.1"/>
    <property type="molecule type" value="Genomic_DNA"/>
</dbReference>
<comment type="caution">
    <text evidence="2">The sequence shown here is derived from an EMBL/GenBank/DDBJ whole genome shotgun (WGS) entry which is preliminary data.</text>
</comment>